<dbReference type="InterPro" id="IPR014001">
    <property type="entry name" value="Helicase_ATP-bd"/>
</dbReference>
<dbReference type="InterPro" id="IPR033454">
    <property type="entry name" value="RecG_wedge"/>
</dbReference>
<dbReference type="SMART" id="SM00487">
    <property type="entry name" value="DEXDc"/>
    <property type="match status" value="1"/>
</dbReference>
<evidence type="ECO:0000313" key="12">
    <source>
        <dbReference type="EMBL" id="MBB5641641.1"/>
    </source>
</evidence>
<dbReference type="GO" id="GO:0016787">
    <property type="term" value="F:hydrolase activity"/>
    <property type="evidence" value="ECO:0007669"/>
    <property type="project" value="UniProtKB-KW"/>
</dbReference>
<dbReference type="GO" id="GO:0006281">
    <property type="term" value="P:DNA repair"/>
    <property type="evidence" value="ECO:0007669"/>
    <property type="project" value="UniProtKB-KW"/>
</dbReference>
<evidence type="ECO:0000259" key="11">
    <source>
        <dbReference type="PROSITE" id="PS51194"/>
    </source>
</evidence>
<dbReference type="PROSITE" id="PS51194">
    <property type="entry name" value="HELICASE_CTER"/>
    <property type="match status" value="1"/>
</dbReference>
<dbReference type="OrthoDB" id="9804325at2"/>
<dbReference type="PANTHER" id="PTHR47964">
    <property type="entry name" value="ATP-DEPENDENT DNA HELICASE HOMOLOG RECG, CHLOROPLASTIC"/>
    <property type="match status" value="1"/>
</dbReference>
<dbReference type="GO" id="GO:0005524">
    <property type="term" value="F:ATP binding"/>
    <property type="evidence" value="ECO:0007669"/>
    <property type="project" value="UniProtKB-KW"/>
</dbReference>
<dbReference type="PROSITE" id="PS51192">
    <property type="entry name" value="HELICASE_ATP_BIND_1"/>
    <property type="match status" value="1"/>
</dbReference>
<evidence type="ECO:0000256" key="4">
    <source>
        <dbReference type="ARBA" id="ARBA00022806"/>
    </source>
</evidence>
<keyword evidence="5" id="KW-0067">ATP-binding</keyword>
<evidence type="ECO:0000256" key="9">
    <source>
        <dbReference type="SAM" id="MobiDB-lite"/>
    </source>
</evidence>
<keyword evidence="4 12" id="KW-0347">Helicase</keyword>
<dbReference type="Gene3D" id="3.40.50.300">
    <property type="entry name" value="P-loop containing nucleotide triphosphate hydrolases"/>
    <property type="match status" value="2"/>
</dbReference>
<evidence type="ECO:0000256" key="3">
    <source>
        <dbReference type="ARBA" id="ARBA00022801"/>
    </source>
</evidence>
<protein>
    <recommendedName>
        <fullName evidence="8">Probable DNA 3'-5' helicase RecG</fullName>
    </recommendedName>
</protein>
<keyword evidence="1" id="KW-0547">Nucleotide-binding</keyword>
<evidence type="ECO:0000256" key="7">
    <source>
        <dbReference type="ARBA" id="ARBA00023204"/>
    </source>
</evidence>
<dbReference type="GO" id="GO:0003678">
    <property type="term" value="F:DNA helicase activity"/>
    <property type="evidence" value="ECO:0007669"/>
    <property type="project" value="TreeGrafter"/>
</dbReference>
<dbReference type="CDD" id="cd04488">
    <property type="entry name" value="RecG_wedge_OBF"/>
    <property type="match status" value="1"/>
</dbReference>
<evidence type="ECO:0000259" key="10">
    <source>
        <dbReference type="PROSITE" id="PS51192"/>
    </source>
</evidence>
<dbReference type="InterPro" id="IPR027417">
    <property type="entry name" value="P-loop_NTPase"/>
</dbReference>
<dbReference type="InterPro" id="IPR001650">
    <property type="entry name" value="Helicase_C-like"/>
</dbReference>
<evidence type="ECO:0000256" key="5">
    <source>
        <dbReference type="ARBA" id="ARBA00022840"/>
    </source>
</evidence>
<dbReference type="EMBL" id="JACHBQ010000001">
    <property type="protein sequence ID" value="MBB5641641.1"/>
    <property type="molecule type" value="Genomic_DNA"/>
</dbReference>
<evidence type="ECO:0000256" key="6">
    <source>
        <dbReference type="ARBA" id="ARBA00023125"/>
    </source>
</evidence>
<reference evidence="12 13" key="1">
    <citation type="submission" date="2020-08" db="EMBL/GenBank/DDBJ databases">
        <title>Sequencing the genomes of 1000 actinobacteria strains.</title>
        <authorList>
            <person name="Klenk H.-P."/>
        </authorList>
    </citation>
    <scope>NUCLEOTIDE SEQUENCE [LARGE SCALE GENOMIC DNA]</scope>
    <source>
        <strain evidence="12 13">DSM 21065</strain>
    </source>
</reference>
<dbReference type="Pfam" id="PF00271">
    <property type="entry name" value="Helicase_C"/>
    <property type="match status" value="1"/>
</dbReference>
<dbReference type="InterPro" id="IPR012340">
    <property type="entry name" value="NA-bd_OB-fold"/>
</dbReference>
<dbReference type="SUPFAM" id="SSF50249">
    <property type="entry name" value="Nucleic acid-binding proteins"/>
    <property type="match status" value="1"/>
</dbReference>
<comment type="caution">
    <text evidence="12">The sequence shown here is derived from an EMBL/GenBank/DDBJ whole genome shotgun (WGS) entry which is preliminary data.</text>
</comment>
<evidence type="ECO:0000256" key="1">
    <source>
        <dbReference type="ARBA" id="ARBA00022741"/>
    </source>
</evidence>
<feature type="compositionally biased region" description="Pro residues" evidence="9">
    <location>
        <begin position="9"/>
        <end position="20"/>
    </location>
</feature>
<dbReference type="Gene3D" id="2.40.50.140">
    <property type="entry name" value="Nucleic acid-binding proteins"/>
    <property type="match status" value="1"/>
</dbReference>
<dbReference type="SUPFAM" id="SSF52540">
    <property type="entry name" value="P-loop containing nucleoside triphosphate hydrolases"/>
    <property type="match status" value="2"/>
</dbReference>
<keyword evidence="3 12" id="KW-0378">Hydrolase</keyword>
<organism evidence="12 13">
    <name type="scientific">Cryobacterium roopkundense</name>
    <dbReference type="NCBI Taxonomy" id="1001240"/>
    <lineage>
        <taxon>Bacteria</taxon>
        <taxon>Bacillati</taxon>
        <taxon>Actinomycetota</taxon>
        <taxon>Actinomycetes</taxon>
        <taxon>Micrococcales</taxon>
        <taxon>Microbacteriaceae</taxon>
        <taxon>Cryobacterium</taxon>
    </lineage>
</organism>
<feature type="region of interest" description="Disordered" evidence="9">
    <location>
        <begin position="1"/>
        <end position="27"/>
    </location>
</feature>
<proteinExistence type="predicted"/>
<dbReference type="AlphaFoldDB" id="A0A7W8ZWT3"/>
<sequence length="766" mass="82141">MTGSSDPADPGPADPGPADPADPARHAPRQLLSPAAGTFTLDTPLVTVVGQATATALGKAFGMANVADLLGHYPRRYAQRGELAPLSELPLNEHVTIVAEVLASSQSPMKGRPGWIVSAKISDGRGILALTFFGKRRMDWRLTDLRPGVRGIFAGRVTNYKGTLQLAHPDYRTFEAEIEAAEAAEVDPKARRMLREVVPIYPATASVSSMTIEASVELALQGLGDVPDPVPEELRVEQGLLAHRDALVLIHHPEDNEQWRGAQATLRFTEAWVLQAALAQKHSLAREQLTTPRVPAPGGFLERFDAALPFVLTVDQEITAAEIAFDMGQPNPMNRLLQGEVGSGKTVVAVRAMLAVADSGGQAALLAPTEVLAGQHVRSIVAMLGPDLAAELMPTLLTGKLSAAEKRKALLRVVSGHSRIVIGTHALLSDNVTFFDLGLIVIDEQHRFGVDQRETLRLKGDLPPHVLVLTATPIPRTIAMTVFGDLSVSTIKILPTGRQPIQTVVVPLDEHPEWFWEVWKRLAVELALGRQGFVVCPAIAPKEPEEEEPGAAPAPPPETSAKPLIDVETTLANLRQLPGLSTYRLEALHGRMTSEEKDLTMRAFAAGEIDVLVATTVIEVGVDVPNASAMVVLDADRFGVSQLHQLRGRVGRGGIPGLCVLVTNAALGSTARERIDAVQGTLDGFVLADLDLRLRQEGDVLGDLQSGGMSSLRLLRVAVDGEIIAAARAAAFSLVTGDPGLRTQPALREAVRRRLDESERTWLSKS</sequence>
<evidence type="ECO:0000313" key="13">
    <source>
        <dbReference type="Proteomes" id="UP000561726"/>
    </source>
</evidence>
<dbReference type="Pfam" id="PF19833">
    <property type="entry name" value="RecG_dom3_C"/>
    <property type="match status" value="1"/>
</dbReference>
<feature type="domain" description="Helicase ATP-binding" evidence="10">
    <location>
        <begin position="326"/>
        <end position="491"/>
    </location>
</feature>
<dbReference type="SMART" id="SM00490">
    <property type="entry name" value="HELICc"/>
    <property type="match status" value="1"/>
</dbReference>
<evidence type="ECO:0000256" key="2">
    <source>
        <dbReference type="ARBA" id="ARBA00022763"/>
    </source>
</evidence>
<evidence type="ECO:0000256" key="8">
    <source>
        <dbReference type="ARBA" id="ARBA00049819"/>
    </source>
</evidence>
<dbReference type="GO" id="GO:0003677">
    <property type="term" value="F:DNA binding"/>
    <property type="evidence" value="ECO:0007669"/>
    <property type="project" value="UniProtKB-KW"/>
</dbReference>
<name>A0A7W8ZWT3_9MICO</name>
<dbReference type="Pfam" id="PF17191">
    <property type="entry name" value="RecG_wedge"/>
    <property type="match status" value="1"/>
</dbReference>
<keyword evidence="7" id="KW-0234">DNA repair</keyword>
<feature type="domain" description="Helicase C-terminal" evidence="11">
    <location>
        <begin position="535"/>
        <end position="693"/>
    </location>
</feature>
<dbReference type="PANTHER" id="PTHR47964:SF1">
    <property type="entry name" value="ATP-DEPENDENT DNA HELICASE HOMOLOG RECG, CHLOROPLASTIC"/>
    <property type="match status" value="1"/>
</dbReference>
<keyword evidence="6" id="KW-0238">DNA-binding</keyword>
<dbReference type="Proteomes" id="UP000561726">
    <property type="component" value="Unassembled WGS sequence"/>
</dbReference>
<dbReference type="RefSeq" id="WP_084141029.1">
    <property type="nucleotide sequence ID" value="NZ_JACHBQ010000001.1"/>
</dbReference>
<dbReference type="InterPro" id="IPR047112">
    <property type="entry name" value="RecG/Mfd"/>
</dbReference>
<feature type="region of interest" description="Disordered" evidence="9">
    <location>
        <begin position="543"/>
        <end position="562"/>
    </location>
</feature>
<keyword evidence="2" id="KW-0227">DNA damage</keyword>
<dbReference type="InterPro" id="IPR045562">
    <property type="entry name" value="RecG_dom3_C"/>
</dbReference>
<accession>A0A7W8ZWT3</accession>
<gene>
    <name evidence="12" type="ORF">BJ997_002189</name>
</gene>
<dbReference type="Pfam" id="PF00270">
    <property type="entry name" value="DEAD"/>
    <property type="match status" value="1"/>
</dbReference>
<dbReference type="InterPro" id="IPR011545">
    <property type="entry name" value="DEAD/DEAH_box_helicase_dom"/>
</dbReference>